<feature type="coiled-coil region" evidence="1">
    <location>
        <begin position="2"/>
        <end position="29"/>
    </location>
</feature>
<accession>A0A923RS22</accession>
<dbReference type="SUPFAM" id="SSF53383">
    <property type="entry name" value="PLP-dependent transferases"/>
    <property type="match status" value="1"/>
</dbReference>
<sequence length="427" mass="48154">MRSYQEMTKEELLQEKEQLEAEYKKYQLRGLKLDMSRGKPSKEQLDISMGMMDVLNSHVDLTCEDGTDCRNYGVLDGIQEAKVLIGDMIECNPENIIIYGNSSLNIMYDTVARSMTHGVMGSTPWCKLDKVKFLCPVPGYDRHFAITEHFGIEMINVPMLSTGPDMDIVEKLVAEDDAIKGIWCVPKYSNPQGITYSDETVRRFARLKPAAKDFRIYWDNAYGVHHLYDIDQDHLIEILSECKRAGNPDMVYKFCSTSKISFPGSGVAAIAASANNLEDIKKQLKVQTIGYDKVNQLRHVRFFKDIHGMTEHMKKHAEILRPKFEMILNLFDTELAGRGVGDWFKPKGGYFICYETLEGCAKEVVSKAKKAGVVMTPAGAPFPYGKDPKDSVIRIAPSYPSLEDLELAANIFVVCVKLVSIEKLLAE</sequence>
<dbReference type="PANTHER" id="PTHR43799">
    <property type="entry name" value="AMINOTRANSFERASE, PUTATIVE-RELATED"/>
    <property type="match status" value="1"/>
</dbReference>
<dbReference type="Pfam" id="PF12897">
    <property type="entry name" value="Asp_aminotransf"/>
    <property type="match status" value="1"/>
</dbReference>
<dbReference type="RefSeq" id="WP_186866143.1">
    <property type="nucleotide sequence ID" value="NZ_JACOPH010000001.1"/>
</dbReference>
<dbReference type="AlphaFoldDB" id="A0A923RS22"/>
<dbReference type="GO" id="GO:0004069">
    <property type="term" value="F:L-aspartate:2-oxoglutarate aminotransferase activity"/>
    <property type="evidence" value="ECO:0007669"/>
    <property type="project" value="InterPro"/>
</dbReference>
<dbReference type="InterPro" id="IPR015421">
    <property type="entry name" value="PyrdxlP-dep_Trfase_major"/>
</dbReference>
<dbReference type="InterPro" id="IPR024551">
    <property type="entry name" value="AspAT_Ic"/>
</dbReference>
<dbReference type="EMBL" id="JACOPH010000001">
    <property type="protein sequence ID" value="MBC5713167.1"/>
    <property type="molecule type" value="Genomic_DNA"/>
</dbReference>
<dbReference type="Gene3D" id="3.40.640.10">
    <property type="entry name" value="Type I PLP-dependent aspartate aminotransferase-like (Major domain)"/>
    <property type="match status" value="1"/>
</dbReference>
<reference evidence="2" key="1">
    <citation type="submission" date="2020-08" db="EMBL/GenBank/DDBJ databases">
        <title>Genome public.</title>
        <authorList>
            <person name="Liu C."/>
            <person name="Sun Q."/>
        </authorList>
    </citation>
    <scope>NUCLEOTIDE SEQUENCE</scope>
    <source>
        <strain evidence="2">BX1005</strain>
    </source>
</reference>
<evidence type="ECO:0000313" key="2">
    <source>
        <dbReference type="EMBL" id="MBC5713167.1"/>
    </source>
</evidence>
<keyword evidence="3" id="KW-1185">Reference proteome</keyword>
<evidence type="ECO:0000256" key="1">
    <source>
        <dbReference type="SAM" id="Coils"/>
    </source>
</evidence>
<comment type="caution">
    <text evidence="2">The sequence shown here is derived from an EMBL/GenBank/DDBJ whole genome shotgun (WGS) entry which is preliminary data.</text>
</comment>
<dbReference type="PANTHER" id="PTHR43799:SF1">
    <property type="entry name" value="ASPARTATE AMINOTRANSFERASE"/>
    <property type="match status" value="1"/>
</dbReference>
<keyword evidence="2" id="KW-0808">Transferase</keyword>
<protein>
    <submittedName>
        <fullName evidence="2">Aminotransferase</fullName>
    </submittedName>
</protein>
<gene>
    <name evidence="2" type="ORF">H8S17_02915</name>
</gene>
<keyword evidence="2" id="KW-0032">Aminotransferase</keyword>
<organism evidence="2 3">
    <name type="scientific">Roseburia zhanii</name>
    <dbReference type="NCBI Taxonomy" id="2763064"/>
    <lineage>
        <taxon>Bacteria</taxon>
        <taxon>Bacillati</taxon>
        <taxon>Bacillota</taxon>
        <taxon>Clostridia</taxon>
        <taxon>Lachnospirales</taxon>
        <taxon>Lachnospiraceae</taxon>
        <taxon>Roseburia</taxon>
    </lineage>
</organism>
<name>A0A923RS22_9FIRM</name>
<keyword evidence="1" id="KW-0175">Coiled coil</keyword>
<dbReference type="InterPro" id="IPR015422">
    <property type="entry name" value="PyrdxlP-dep_Trfase_small"/>
</dbReference>
<evidence type="ECO:0000313" key="3">
    <source>
        <dbReference type="Proteomes" id="UP000606720"/>
    </source>
</evidence>
<dbReference type="InterPro" id="IPR015424">
    <property type="entry name" value="PyrdxlP-dep_Trfase"/>
</dbReference>
<dbReference type="Gene3D" id="3.90.1150.10">
    <property type="entry name" value="Aspartate Aminotransferase, domain 1"/>
    <property type="match status" value="1"/>
</dbReference>
<dbReference type="Proteomes" id="UP000606720">
    <property type="component" value="Unassembled WGS sequence"/>
</dbReference>
<proteinExistence type="predicted"/>